<sequence>NSDSTNTDNYEPTVNYESDDYEFNDNESIYNESEIEIPVANLTKSNLYSPFDEYEVIATQSVII</sequence>
<feature type="region of interest" description="Disordered" evidence="1">
    <location>
        <begin position="1"/>
        <end position="20"/>
    </location>
</feature>
<accession>A0ABN7WIQ2</accession>
<protein>
    <submittedName>
        <fullName evidence="2">10347_t:CDS:1</fullName>
    </submittedName>
</protein>
<gene>
    <name evidence="2" type="ORF">GMARGA_LOCUS30889</name>
</gene>
<feature type="non-terminal residue" evidence="2">
    <location>
        <position position="1"/>
    </location>
</feature>
<name>A0ABN7WIQ2_GIGMA</name>
<keyword evidence="3" id="KW-1185">Reference proteome</keyword>
<evidence type="ECO:0000313" key="2">
    <source>
        <dbReference type="EMBL" id="CAG8832055.1"/>
    </source>
</evidence>
<dbReference type="Proteomes" id="UP000789901">
    <property type="component" value="Unassembled WGS sequence"/>
</dbReference>
<evidence type="ECO:0000313" key="3">
    <source>
        <dbReference type="Proteomes" id="UP000789901"/>
    </source>
</evidence>
<comment type="caution">
    <text evidence="2">The sequence shown here is derived from an EMBL/GenBank/DDBJ whole genome shotgun (WGS) entry which is preliminary data.</text>
</comment>
<reference evidence="2 3" key="1">
    <citation type="submission" date="2021-06" db="EMBL/GenBank/DDBJ databases">
        <authorList>
            <person name="Kallberg Y."/>
            <person name="Tangrot J."/>
            <person name="Rosling A."/>
        </authorList>
    </citation>
    <scope>NUCLEOTIDE SEQUENCE [LARGE SCALE GENOMIC DNA]</scope>
    <source>
        <strain evidence="2 3">120-4 pot B 10/14</strain>
    </source>
</reference>
<proteinExistence type="predicted"/>
<feature type="compositionally biased region" description="Polar residues" evidence="1">
    <location>
        <begin position="1"/>
        <end position="16"/>
    </location>
</feature>
<evidence type="ECO:0000256" key="1">
    <source>
        <dbReference type="SAM" id="MobiDB-lite"/>
    </source>
</evidence>
<dbReference type="EMBL" id="CAJVQB010044650">
    <property type="protein sequence ID" value="CAG8832055.1"/>
    <property type="molecule type" value="Genomic_DNA"/>
</dbReference>
<organism evidence="2 3">
    <name type="scientific">Gigaspora margarita</name>
    <dbReference type="NCBI Taxonomy" id="4874"/>
    <lineage>
        <taxon>Eukaryota</taxon>
        <taxon>Fungi</taxon>
        <taxon>Fungi incertae sedis</taxon>
        <taxon>Mucoromycota</taxon>
        <taxon>Glomeromycotina</taxon>
        <taxon>Glomeromycetes</taxon>
        <taxon>Diversisporales</taxon>
        <taxon>Gigasporaceae</taxon>
        <taxon>Gigaspora</taxon>
    </lineage>
</organism>